<accession>A0A6C0JBS5</accession>
<dbReference type="GO" id="GO:0031297">
    <property type="term" value="P:replication fork processing"/>
    <property type="evidence" value="ECO:0007669"/>
    <property type="project" value="TreeGrafter"/>
</dbReference>
<dbReference type="InterPro" id="IPR014001">
    <property type="entry name" value="Helicase_ATP-bd"/>
</dbReference>
<dbReference type="AlphaFoldDB" id="A0A6C0JBS5"/>
<dbReference type="InterPro" id="IPR027417">
    <property type="entry name" value="P-loop_NTPase"/>
</dbReference>
<name>A0A6C0JBS5_9ZZZZ</name>
<dbReference type="EMBL" id="MN740363">
    <property type="protein sequence ID" value="QHU02793.1"/>
    <property type="molecule type" value="Genomic_DNA"/>
</dbReference>
<dbReference type="GO" id="GO:0016787">
    <property type="term" value="F:hydrolase activity"/>
    <property type="evidence" value="ECO:0007669"/>
    <property type="project" value="UniProtKB-KW"/>
</dbReference>
<evidence type="ECO:0000313" key="3">
    <source>
        <dbReference type="EMBL" id="QHU02793.1"/>
    </source>
</evidence>
<dbReference type="SMART" id="SM00487">
    <property type="entry name" value="DEXDc"/>
    <property type="match status" value="1"/>
</dbReference>
<organism evidence="3">
    <name type="scientific">viral metagenome</name>
    <dbReference type="NCBI Taxonomy" id="1070528"/>
    <lineage>
        <taxon>unclassified sequences</taxon>
        <taxon>metagenomes</taxon>
        <taxon>organismal metagenomes</taxon>
    </lineage>
</organism>
<keyword evidence="1" id="KW-0378">Hydrolase</keyword>
<dbReference type="PANTHER" id="PTHR45766">
    <property type="entry name" value="DNA ANNEALING HELICASE AND ENDONUCLEASE ZRANB3 FAMILY MEMBER"/>
    <property type="match status" value="1"/>
</dbReference>
<proteinExistence type="predicted"/>
<sequence>MLEELERSGKPKPISKRSYKVIFHKPKDIDPGFHEVTTEELLNKPVVGTHQRLVDKRKDMGNQDYGYLRQLAVMPHTKDFADDTQIARKQGEKKLRVLSNTPIPIKVKLKRKTKRINVKEKSKNEVATVSLNEELVVKMHNKEDVVIMKRSSYYMNNRQIFIQFINQLFNDYKKDIKTSSETFTCDKLDASEEFRLLTHQKIVRDYINLYTPYRGLLLYHGLGSGKTCSSIAIAEGFLSVPSIAITEGLVSPRKVIIMTPASLRTNFFEELKKCGNPLFKKNQFWEFVELKEGSDDMAHQLSTALHLPISMIKKNRGAWFVNVKNESNYDSLSSNDKDSLEQQIEEMIHQKYMFINYNGLRKQRLAELTHNSTVNPFDHKVVIIDEAHNFVSRIVNKIEKDRKSSEPKFLPTQLYNLLLDATDVRIIFLTGTPIINYPNEIAILFNMLRGRIKSWHLPFEQKKVRGHVNTEYIRSIFEKHDIVDYLEVNTNEIIITKNPYEFTNKFYGDKYKGVRKSDKLQFISDDDFIKEIIEILHKNNVPIAKDKIKIDFSKALPDNRDEFNSMFIEGAGLKNEGIFKRRILGLTSYFRSAQESLMPKYEPKEDLHIVKIEMSDYQLQKYQEVRLQERKLEKRGNTKKKKKSDALYEDSTSSYRIFSRAFCNFVFPNSVGRPMPNEGSIDEAVANIKDEDDIDGISRNERLDNIDGRIIEDDDIEVNESYTTRISHAIAHLDANKTTLLSRDSLETHSPKFLHLLENIDDDSLIGSHLIYSQFRTLEGIGIFSLVLEANGYYPLKLKRTGQEWSLDMPDASRKKGKIFALYTGTETVEEKEIIRNIFNGNFKGLSQTLVNDLNEIHSDNKRGELIKIFMITSSGAEGISLKNCRYVHIMEPYWHPVRAQQVIGRARRICSHNELPELERNIKVFVYLMKFSAAQIKTKLSIELLNNETSRFSSESKVPLTSDESLYEIMNMKETITQSILKAVKEAAMDCGVHVKANMKESLECFSFGNEMNPNVFSYTPNISQEDRDAHIEKLNKKDIKWRAVKKTIDGKEYALRLDSKGDSTNMLYDIETFMLAKTNKTIDVVYIGKIVTDSNGIQYIDGNM</sequence>
<dbReference type="Pfam" id="PF00271">
    <property type="entry name" value="Helicase_C"/>
    <property type="match status" value="1"/>
</dbReference>
<dbReference type="GO" id="GO:0006281">
    <property type="term" value="P:DNA repair"/>
    <property type="evidence" value="ECO:0007669"/>
    <property type="project" value="TreeGrafter"/>
</dbReference>
<evidence type="ECO:0000256" key="1">
    <source>
        <dbReference type="ARBA" id="ARBA00022801"/>
    </source>
</evidence>
<reference evidence="3" key="1">
    <citation type="journal article" date="2020" name="Nature">
        <title>Giant virus diversity and host interactions through global metagenomics.</title>
        <authorList>
            <person name="Schulz F."/>
            <person name="Roux S."/>
            <person name="Paez-Espino D."/>
            <person name="Jungbluth S."/>
            <person name="Walsh D.A."/>
            <person name="Denef V.J."/>
            <person name="McMahon K.D."/>
            <person name="Konstantinidis K.T."/>
            <person name="Eloe-Fadrosh E.A."/>
            <person name="Kyrpides N.C."/>
            <person name="Woyke T."/>
        </authorList>
    </citation>
    <scope>NUCLEOTIDE SEQUENCE</scope>
    <source>
        <strain evidence="3">GVMAG-M-3300025880-76</strain>
    </source>
</reference>
<feature type="domain" description="Helicase ATP-binding" evidence="2">
    <location>
        <begin position="192"/>
        <end position="462"/>
    </location>
</feature>
<dbReference type="Gene3D" id="3.40.50.300">
    <property type="entry name" value="P-loop containing nucleotide triphosphate hydrolases"/>
    <property type="match status" value="2"/>
</dbReference>
<protein>
    <recommendedName>
        <fullName evidence="2">Helicase ATP-binding domain-containing protein</fullName>
    </recommendedName>
</protein>
<dbReference type="InterPro" id="IPR001650">
    <property type="entry name" value="Helicase_C-like"/>
</dbReference>
<evidence type="ECO:0000259" key="2">
    <source>
        <dbReference type="SMART" id="SM00487"/>
    </source>
</evidence>
<dbReference type="PANTHER" id="PTHR45766:SF6">
    <property type="entry name" value="SWI_SNF-RELATED MATRIX-ASSOCIATED ACTIN-DEPENDENT REGULATOR OF CHROMATIN SUBFAMILY A-LIKE PROTEIN 1"/>
    <property type="match status" value="1"/>
</dbReference>
<dbReference type="SUPFAM" id="SSF52540">
    <property type="entry name" value="P-loop containing nucleoside triphosphate hydrolases"/>
    <property type="match status" value="2"/>
</dbReference>